<name>D3A0T5_NEIM2</name>
<reference evidence="1 2" key="1">
    <citation type="submission" date="2009-10" db="EMBL/GenBank/DDBJ databases">
        <authorList>
            <person name="Weinstock G."/>
            <person name="Sodergren E."/>
            <person name="Clifton S."/>
            <person name="Fulton L."/>
            <person name="Fulton B."/>
            <person name="Courtney L."/>
            <person name="Fronick C."/>
            <person name="Harrison M."/>
            <person name="Strong C."/>
            <person name="Farmer C."/>
            <person name="Delahaunty K."/>
            <person name="Markovic C."/>
            <person name="Hall O."/>
            <person name="Minx P."/>
            <person name="Tomlinson C."/>
            <person name="Mitreva M."/>
            <person name="Nelson J."/>
            <person name="Hou S."/>
            <person name="Wollam A."/>
            <person name="Pepin K.H."/>
            <person name="Johnson M."/>
            <person name="Bhonagiri V."/>
            <person name="Nash W.E."/>
            <person name="Warren W."/>
            <person name="Chinwalla A."/>
            <person name="Mardis E.R."/>
            <person name="Wilson R.K."/>
        </authorList>
    </citation>
    <scope>NUCLEOTIDE SEQUENCE [LARGE SCALE GENOMIC DNA]</scope>
    <source>
        <strain evidence="2">ATCC 25996 / DSM 4631 / NCTC 10774 / M26</strain>
    </source>
</reference>
<dbReference type="AlphaFoldDB" id="D3A0T5"/>
<protein>
    <submittedName>
        <fullName evidence="1">Uncharacterized protein</fullName>
    </submittedName>
</protein>
<dbReference type="Proteomes" id="UP000003344">
    <property type="component" value="Unassembled WGS sequence"/>
</dbReference>
<accession>D3A0T5</accession>
<dbReference type="EMBL" id="ACDX02000033">
    <property type="protein sequence ID" value="EFC87069.1"/>
    <property type="molecule type" value="Genomic_DNA"/>
</dbReference>
<gene>
    <name evidence="1" type="ORF">NEIMUCOT_06527</name>
</gene>
<evidence type="ECO:0000313" key="2">
    <source>
        <dbReference type="Proteomes" id="UP000003344"/>
    </source>
</evidence>
<evidence type="ECO:0000313" key="1">
    <source>
        <dbReference type="EMBL" id="EFC87069.1"/>
    </source>
</evidence>
<organism evidence="1 2">
    <name type="scientific">Neisseria mucosa (strain ATCC 25996 / DSM 4631 / NCTC 10774 / M26)</name>
    <dbReference type="NCBI Taxonomy" id="546266"/>
    <lineage>
        <taxon>Bacteria</taxon>
        <taxon>Pseudomonadati</taxon>
        <taxon>Pseudomonadota</taxon>
        <taxon>Betaproteobacteria</taxon>
        <taxon>Neisseriales</taxon>
        <taxon>Neisseriaceae</taxon>
        <taxon>Neisseria</taxon>
    </lineage>
</organism>
<dbReference type="STRING" id="546266.NEIMUCOT_06527"/>
<comment type="caution">
    <text evidence="1">The sequence shown here is derived from an EMBL/GenBank/DDBJ whole genome shotgun (WGS) entry which is preliminary data.</text>
</comment>
<proteinExistence type="predicted"/>
<sequence length="40" mass="4811">MVVFLSKSTAHQRLTLDMLIITKIFYSLNKIFYIYSNFSY</sequence>